<reference evidence="2" key="1">
    <citation type="submission" date="2020-01" db="EMBL/GenBank/DDBJ databases">
        <authorList>
            <person name="Mishra B."/>
        </authorList>
    </citation>
    <scope>NUCLEOTIDE SEQUENCE [LARGE SCALE GENOMIC DNA]</scope>
</reference>
<protein>
    <submittedName>
        <fullName evidence="2">Uncharacterized protein</fullName>
    </submittedName>
</protein>
<feature type="region of interest" description="Disordered" evidence="1">
    <location>
        <begin position="30"/>
        <end position="77"/>
    </location>
</feature>
<accession>A0A6D2LCH7</accession>
<dbReference type="AlphaFoldDB" id="A0A6D2LCH7"/>
<dbReference type="EMBL" id="CACVBM020001688">
    <property type="protein sequence ID" value="CAA7057404.1"/>
    <property type="molecule type" value="Genomic_DNA"/>
</dbReference>
<keyword evidence="3" id="KW-1185">Reference proteome</keyword>
<evidence type="ECO:0000313" key="2">
    <source>
        <dbReference type="EMBL" id="CAA7057404.1"/>
    </source>
</evidence>
<name>A0A6D2LCH7_9BRAS</name>
<gene>
    <name evidence="2" type="ORF">MERR_LOCUS44640</name>
</gene>
<evidence type="ECO:0000256" key="1">
    <source>
        <dbReference type="SAM" id="MobiDB-lite"/>
    </source>
</evidence>
<organism evidence="2 3">
    <name type="scientific">Microthlaspi erraticum</name>
    <dbReference type="NCBI Taxonomy" id="1685480"/>
    <lineage>
        <taxon>Eukaryota</taxon>
        <taxon>Viridiplantae</taxon>
        <taxon>Streptophyta</taxon>
        <taxon>Embryophyta</taxon>
        <taxon>Tracheophyta</taxon>
        <taxon>Spermatophyta</taxon>
        <taxon>Magnoliopsida</taxon>
        <taxon>eudicotyledons</taxon>
        <taxon>Gunneridae</taxon>
        <taxon>Pentapetalae</taxon>
        <taxon>rosids</taxon>
        <taxon>malvids</taxon>
        <taxon>Brassicales</taxon>
        <taxon>Brassicaceae</taxon>
        <taxon>Coluteocarpeae</taxon>
        <taxon>Microthlaspi</taxon>
    </lineage>
</organism>
<evidence type="ECO:0000313" key="3">
    <source>
        <dbReference type="Proteomes" id="UP000467841"/>
    </source>
</evidence>
<sequence length="139" mass="16341">MHHMADKLKIKGRRELQWKLIRWNITNTKEEEKKETIERNTRRPEESHPEAIGEHIQTSPNPPVRTASNFTGATKNKIWRRPKEDVSGAALKLFQRKIQITRSNDPKLHQSPYYTLLVDEISSWVEDMMIGFVCVCDMK</sequence>
<feature type="compositionally biased region" description="Basic and acidic residues" evidence="1">
    <location>
        <begin position="30"/>
        <end position="53"/>
    </location>
</feature>
<dbReference type="Proteomes" id="UP000467841">
    <property type="component" value="Unassembled WGS sequence"/>
</dbReference>
<proteinExistence type="predicted"/>
<comment type="caution">
    <text evidence="2">The sequence shown here is derived from an EMBL/GenBank/DDBJ whole genome shotgun (WGS) entry which is preliminary data.</text>
</comment>